<comment type="caution">
    <text evidence="2">The sequence shown here is derived from an EMBL/GenBank/DDBJ whole genome shotgun (WGS) entry which is preliminary data.</text>
</comment>
<gene>
    <name evidence="2" type="ORF">GCM10020369_01960</name>
</gene>
<dbReference type="EMBL" id="BAAAYN010000001">
    <property type="protein sequence ID" value="GAA3381962.1"/>
    <property type="molecule type" value="Genomic_DNA"/>
</dbReference>
<dbReference type="Pfam" id="PF08279">
    <property type="entry name" value="HTH_11"/>
    <property type="match status" value="1"/>
</dbReference>
<dbReference type="InterPro" id="IPR036388">
    <property type="entry name" value="WH-like_DNA-bd_sf"/>
</dbReference>
<dbReference type="Proteomes" id="UP001501676">
    <property type="component" value="Unassembled WGS sequence"/>
</dbReference>
<dbReference type="InterPro" id="IPR013196">
    <property type="entry name" value="HTH_11"/>
</dbReference>
<organism evidence="2 3">
    <name type="scientific">Cryptosporangium minutisporangium</name>
    <dbReference type="NCBI Taxonomy" id="113569"/>
    <lineage>
        <taxon>Bacteria</taxon>
        <taxon>Bacillati</taxon>
        <taxon>Actinomycetota</taxon>
        <taxon>Actinomycetes</taxon>
        <taxon>Cryptosporangiales</taxon>
        <taxon>Cryptosporangiaceae</taxon>
        <taxon>Cryptosporangium</taxon>
    </lineage>
</organism>
<name>A0ABP6SP45_9ACTN</name>
<evidence type="ECO:0000313" key="3">
    <source>
        <dbReference type="Proteomes" id="UP001501676"/>
    </source>
</evidence>
<accession>A0ABP6SP45</accession>
<keyword evidence="3" id="KW-1185">Reference proteome</keyword>
<dbReference type="SUPFAM" id="SSF46785">
    <property type="entry name" value="Winged helix' DNA-binding domain"/>
    <property type="match status" value="1"/>
</dbReference>
<dbReference type="InterPro" id="IPR036390">
    <property type="entry name" value="WH_DNA-bd_sf"/>
</dbReference>
<protein>
    <recommendedName>
        <fullName evidence="1">Helix-turn-helix type 11 domain-containing protein</fullName>
    </recommendedName>
</protein>
<dbReference type="RefSeq" id="WP_345725978.1">
    <property type="nucleotide sequence ID" value="NZ_BAAAYN010000001.1"/>
</dbReference>
<feature type="domain" description="Helix-turn-helix type 11" evidence="1">
    <location>
        <begin position="29"/>
        <end position="83"/>
    </location>
</feature>
<evidence type="ECO:0000259" key="1">
    <source>
        <dbReference type="Pfam" id="PF08279"/>
    </source>
</evidence>
<reference evidence="3" key="1">
    <citation type="journal article" date="2019" name="Int. J. Syst. Evol. Microbiol.">
        <title>The Global Catalogue of Microorganisms (GCM) 10K type strain sequencing project: providing services to taxonomists for standard genome sequencing and annotation.</title>
        <authorList>
            <consortium name="The Broad Institute Genomics Platform"/>
            <consortium name="The Broad Institute Genome Sequencing Center for Infectious Disease"/>
            <person name="Wu L."/>
            <person name="Ma J."/>
        </authorList>
    </citation>
    <scope>NUCLEOTIDE SEQUENCE [LARGE SCALE GENOMIC DNA]</scope>
    <source>
        <strain evidence="3">JCM 9458</strain>
    </source>
</reference>
<proteinExistence type="predicted"/>
<evidence type="ECO:0000313" key="2">
    <source>
        <dbReference type="EMBL" id="GAA3381962.1"/>
    </source>
</evidence>
<sequence length="140" mass="14905">MEHAGRHDVATNLAASSRDAHLVLRRVERHQVIVERLSAARGRLVPFAVLGRELSVSPRTIARDVERLRSSGIPLRTRRGRAGGVSLPLPPGRIALTLDFPEMVALMSSLAALGPTATESAASAMRKLTAAFDAAGATDH</sequence>
<dbReference type="Gene3D" id="1.10.10.10">
    <property type="entry name" value="Winged helix-like DNA-binding domain superfamily/Winged helix DNA-binding domain"/>
    <property type="match status" value="1"/>
</dbReference>